<keyword evidence="1" id="KW-0732">Signal</keyword>
<dbReference type="InterPro" id="IPR012338">
    <property type="entry name" value="Beta-lactam/transpept-like"/>
</dbReference>
<keyword evidence="3" id="KW-0378">Hydrolase</keyword>
<gene>
    <name evidence="3" type="ORF">ACFS6J_20955</name>
</gene>
<dbReference type="RefSeq" id="WP_377612445.1">
    <property type="nucleotide sequence ID" value="NZ_JBHUPA010000016.1"/>
</dbReference>
<dbReference type="Pfam" id="PF00144">
    <property type="entry name" value="Beta-lactamase"/>
    <property type="match status" value="1"/>
</dbReference>
<keyword evidence="4" id="KW-1185">Reference proteome</keyword>
<evidence type="ECO:0000313" key="3">
    <source>
        <dbReference type="EMBL" id="MFD2964283.1"/>
    </source>
</evidence>
<feature type="chain" id="PRO_5047188066" evidence="1">
    <location>
        <begin position="20"/>
        <end position="377"/>
    </location>
</feature>
<evidence type="ECO:0000256" key="1">
    <source>
        <dbReference type="SAM" id="SignalP"/>
    </source>
</evidence>
<organism evidence="3 4">
    <name type="scientific">Olivibacter jilunii</name>
    <dbReference type="NCBI Taxonomy" id="985016"/>
    <lineage>
        <taxon>Bacteria</taxon>
        <taxon>Pseudomonadati</taxon>
        <taxon>Bacteroidota</taxon>
        <taxon>Sphingobacteriia</taxon>
        <taxon>Sphingobacteriales</taxon>
        <taxon>Sphingobacteriaceae</taxon>
        <taxon>Olivibacter</taxon>
    </lineage>
</organism>
<evidence type="ECO:0000259" key="2">
    <source>
        <dbReference type="Pfam" id="PF00144"/>
    </source>
</evidence>
<dbReference type="GO" id="GO:0016787">
    <property type="term" value="F:hydrolase activity"/>
    <property type="evidence" value="ECO:0007669"/>
    <property type="project" value="UniProtKB-KW"/>
</dbReference>
<sequence>MKKIVLFLLSLCLLPSANAQKKQVAKELKAIMAKYEAVGLSVAVLKGEKIVYNQSFGFKDLTTKEKIRNHDIFRIASISKSFTATSLMQLVEAGKLSLDDDVSNLIGFKVRNPRFPDRKISLEMILSHRSSLSDKNGYFTLDVLNPDKNAEWEKCYHDYAPGEGYQYCNLNFNLAGTILEKISGQRFDQYVKTHILDPLNLYGGYWVDGLDSTCFVKLYEYDTAGFKLAVDAYAPRRKEIAVYQTGVSTPIFSPTGGMKISARDLALYMGMHMYYGTFKGKQLITAASSRRMQTVLDPSSGYGLALLSTKTVLPGKTLLGHTGSAYGLYSAMFFDPAKKYGFVVITNGCNTTDLDAPDKLRNDCIASLYRYFISDVW</sequence>
<feature type="domain" description="Beta-lactamase-related" evidence="2">
    <location>
        <begin position="25"/>
        <end position="357"/>
    </location>
</feature>
<reference evidence="4" key="1">
    <citation type="journal article" date="2019" name="Int. J. Syst. Evol. Microbiol.">
        <title>The Global Catalogue of Microorganisms (GCM) 10K type strain sequencing project: providing services to taxonomists for standard genome sequencing and annotation.</title>
        <authorList>
            <consortium name="The Broad Institute Genomics Platform"/>
            <consortium name="The Broad Institute Genome Sequencing Center for Infectious Disease"/>
            <person name="Wu L."/>
            <person name="Ma J."/>
        </authorList>
    </citation>
    <scope>NUCLEOTIDE SEQUENCE [LARGE SCALE GENOMIC DNA]</scope>
    <source>
        <strain evidence="4">KCTC 23098</strain>
    </source>
</reference>
<dbReference type="InterPro" id="IPR001466">
    <property type="entry name" value="Beta-lactam-related"/>
</dbReference>
<accession>A0ABW6B447</accession>
<dbReference type="Gene3D" id="3.40.710.10">
    <property type="entry name" value="DD-peptidase/beta-lactamase superfamily"/>
    <property type="match status" value="1"/>
</dbReference>
<dbReference type="InterPro" id="IPR050491">
    <property type="entry name" value="AmpC-like"/>
</dbReference>
<dbReference type="Proteomes" id="UP001597560">
    <property type="component" value="Unassembled WGS sequence"/>
</dbReference>
<evidence type="ECO:0000313" key="4">
    <source>
        <dbReference type="Proteomes" id="UP001597560"/>
    </source>
</evidence>
<dbReference type="EMBL" id="JBHUPA010000016">
    <property type="protein sequence ID" value="MFD2964283.1"/>
    <property type="molecule type" value="Genomic_DNA"/>
</dbReference>
<dbReference type="PANTHER" id="PTHR46825">
    <property type="entry name" value="D-ALANYL-D-ALANINE-CARBOXYPEPTIDASE/ENDOPEPTIDASE AMPH"/>
    <property type="match status" value="1"/>
</dbReference>
<dbReference type="PANTHER" id="PTHR46825:SF15">
    <property type="entry name" value="BETA-LACTAMASE-RELATED DOMAIN-CONTAINING PROTEIN"/>
    <property type="match status" value="1"/>
</dbReference>
<proteinExistence type="predicted"/>
<name>A0ABW6B447_9SPHI</name>
<dbReference type="EC" id="3.-.-.-" evidence="3"/>
<comment type="caution">
    <text evidence="3">The sequence shown here is derived from an EMBL/GenBank/DDBJ whole genome shotgun (WGS) entry which is preliminary data.</text>
</comment>
<protein>
    <submittedName>
        <fullName evidence="3">Serine hydrolase domain-containing protein</fullName>
        <ecNumber evidence="3">3.-.-.-</ecNumber>
    </submittedName>
</protein>
<feature type="signal peptide" evidence="1">
    <location>
        <begin position="1"/>
        <end position="19"/>
    </location>
</feature>
<dbReference type="SUPFAM" id="SSF56601">
    <property type="entry name" value="beta-lactamase/transpeptidase-like"/>
    <property type="match status" value="1"/>
</dbReference>